<sequence length="112" mass="12871">MKRMRRDREKGEKPKSPCSQLQRDIEVCDRKGKHCEDSRRRQESWPCADPLLTVSQASRILALCRPSPDSLAGVRNPGPMQTLSRQFRTHQESYPFADPILIVSHTSRILSL</sequence>
<feature type="compositionally biased region" description="Basic and acidic residues" evidence="1">
    <location>
        <begin position="1"/>
        <end position="15"/>
    </location>
</feature>
<dbReference type="EMBL" id="BLXT01003028">
    <property type="protein sequence ID" value="GFO00085.1"/>
    <property type="molecule type" value="Genomic_DNA"/>
</dbReference>
<dbReference type="AlphaFoldDB" id="A0AAV3ZW32"/>
<organism evidence="2 3">
    <name type="scientific">Plakobranchus ocellatus</name>
    <dbReference type="NCBI Taxonomy" id="259542"/>
    <lineage>
        <taxon>Eukaryota</taxon>
        <taxon>Metazoa</taxon>
        <taxon>Spiralia</taxon>
        <taxon>Lophotrochozoa</taxon>
        <taxon>Mollusca</taxon>
        <taxon>Gastropoda</taxon>
        <taxon>Heterobranchia</taxon>
        <taxon>Euthyneura</taxon>
        <taxon>Panpulmonata</taxon>
        <taxon>Sacoglossa</taxon>
        <taxon>Placobranchoidea</taxon>
        <taxon>Plakobranchidae</taxon>
        <taxon>Plakobranchus</taxon>
    </lineage>
</organism>
<protein>
    <submittedName>
        <fullName evidence="2">Uncharacterized protein</fullName>
    </submittedName>
</protein>
<name>A0AAV3ZW32_9GAST</name>
<keyword evidence="3" id="KW-1185">Reference proteome</keyword>
<dbReference type="Proteomes" id="UP000735302">
    <property type="component" value="Unassembled WGS sequence"/>
</dbReference>
<comment type="caution">
    <text evidence="2">The sequence shown here is derived from an EMBL/GenBank/DDBJ whole genome shotgun (WGS) entry which is preliminary data.</text>
</comment>
<evidence type="ECO:0000313" key="2">
    <source>
        <dbReference type="EMBL" id="GFO00085.1"/>
    </source>
</evidence>
<gene>
    <name evidence="2" type="ORF">PoB_002659000</name>
</gene>
<evidence type="ECO:0000256" key="1">
    <source>
        <dbReference type="SAM" id="MobiDB-lite"/>
    </source>
</evidence>
<evidence type="ECO:0000313" key="3">
    <source>
        <dbReference type="Proteomes" id="UP000735302"/>
    </source>
</evidence>
<reference evidence="2 3" key="1">
    <citation type="journal article" date="2021" name="Elife">
        <title>Chloroplast acquisition without the gene transfer in kleptoplastic sea slugs, Plakobranchus ocellatus.</title>
        <authorList>
            <person name="Maeda T."/>
            <person name="Takahashi S."/>
            <person name="Yoshida T."/>
            <person name="Shimamura S."/>
            <person name="Takaki Y."/>
            <person name="Nagai Y."/>
            <person name="Toyoda A."/>
            <person name="Suzuki Y."/>
            <person name="Arimoto A."/>
            <person name="Ishii H."/>
            <person name="Satoh N."/>
            <person name="Nishiyama T."/>
            <person name="Hasebe M."/>
            <person name="Maruyama T."/>
            <person name="Minagawa J."/>
            <person name="Obokata J."/>
            <person name="Shigenobu S."/>
        </authorList>
    </citation>
    <scope>NUCLEOTIDE SEQUENCE [LARGE SCALE GENOMIC DNA]</scope>
</reference>
<feature type="region of interest" description="Disordered" evidence="1">
    <location>
        <begin position="1"/>
        <end position="20"/>
    </location>
</feature>
<accession>A0AAV3ZW32</accession>
<proteinExistence type="predicted"/>